<dbReference type="Proteomes" id="UP000195953">
    <property type="component" value="Chromosome 1"/>
</dbReference>
<evidence type="ECO:0000313" key="2">
    <source>
        <dbReference type="EMBL" id="SMR00517.1"/>
    </source>
</evidence>
<keyword evidence="4" id="KW-1185">Reference proteome</keyword>
<keyword evidence="1" id="KW-0732">Signal</keyword>
<sequence length="174" mass="18689">MSNYAASKYAVMIAALMLTTHAFGAEPTPELKQRAPGTAQAVGAVHTLRQIPEACARLEGVFTGNATQPYTFSVVRSSPTCQPRARFVDFAKVAPSAASGWIFNDVIRVPSAACPAQQAVVRVWRKPLDVRPQLDGQGQSRIYLEDAKQQATAGKIPQVPMFAAQMTVEGKACN</sequence>
<name>A0A1Y6HEU7_9XANT</name>
<dbReference type="eggNOG" id="ENOG5030SZU">
    <property type="taxonomic scope" value="Bacteria"/>
</dbReference>
<dbReference type="Proteomes" id="UP000195877">
    <property type="component" value="Chromosome 1"/>
</dbReference>
<protein>
    <recommendedName>
        <fullName evidence="6">Secreted protein</fullName>
    </recommendedName>
</protein>
<organism evidence="3 5">
    <name type="scientific">Xanthomonas fragariae</name>
    <dbReference type="NCBI Taxonomy" id="48664"/>
    <lineage>
        <taxon>Bacteria</taxon>
        <taxon>Pseudomonadati</taxon>
        <taxon>Pseudomonadota</taxon>
        <taxon>Gammaproteobacteria</taxon>
        <taxon>Lysobacterales</taxon>
        <taxon>Lysobacteraceae</taxon>
        <taxon>Xanthomonas</taxon>
    </lineage>
</organism>
<dbReference type="OrthoDB" id="5974698at2"/>
<dbReference type="EMBL" id="LT853882">
    <property type="protein sequence ID" value="SMR00517.1"/>
    <property type="molecule type" value="Genomic_DNA"/>
</dbReference>
<evidence type="ECO:0000256" key="1">
    <source>
        <dbReference type="SAM" id="SignalP"/>
    </source>
</evidence>
<evidence type="ECO:0000313" key="4">
    <source>
        <dbReference type="Proteomes" id="UP000195877"/>
    </source>
</evidence>
<evidence type="ECO:0000313" key="5">
    <source>
        <dbReference type="Proteomes" id="UP000195953"/>
    </source>
</evidence>
<reference evidence="3 5" key="2">
    <citation type="submission" date="2017-05" db="EMBL/GenBank/DDBJ databases">
        <authorList>
            <person name="Song R."/>
            <person name="Chenine A.L."/>
            <person name="Ruprecht R.M."/>
        </authorList>
    </citation>
    <scope>NUCLEOTIDE SEQUENCE [LARGE SCALE GENOMIC DNA]</scope>
    <source>
        <strain evidence="3">PD5205</strain>
    </source>
</reference>
<gene>
    <name evidence="3" type="ORF">PD5205_00714</name>
    <name evidence="2" type="ORF">PD885_03296</name>
</gene>
<feature type="chain" id="PRO_5030038233" description="Secreted protein" evidence="1">
    <location>
        <begin position="25"/>
        <end position="174"/>
    </location>
</feature>
<accession>A0A1Y6HEU7</accession>
<reference evidence="2 4" key="1">
    <citation type="submission" date="2017-05" db="EMBL/GenBank/DDBJ databases">
        <authorList>
            <person name="Blom J."/>
        </authorList>
    </citation>
    <scope>NUCLEOTIDE SEQUENCE [LARGE SCALE GENOMIC DNA]</scope>
    <source>
        <strain evidence="2">PD885</strain>
    </source>
</reference>
<dbReference type="EMBL" id="LT853885">
    <property type="protein sequence ID" value="SMR02034.1"/>
    <property type="molecule type" value="Genomic_DNA"/>
</dbReference>
<dbReference type="GeneID" id="61895588"/>
<dbReference type="KEGG" id="xfr:BER92_03405"/>
<evidence type="ECO:0008006" key="6">
    <source>
        <dbReference type="Google" id="ProtNLM"/>
    </source>
</evidence>
<feature type="signal peptide" evidence="1">
    <location>
        <begin position="1"/>
        <end position="24"/>
    </location>
</feature>
<dbReference type="RefSeq" id="WP_002804922.1">
    <property type="nucleotide sequence ID" value="NZ_CP016830.1"/>
</dbReference>
<dbReference type="AlphaFoldDB" id="A0A1Y6HEU7"/>
<proteinExistence type="predicted"/>
<evidence type="ECO:0000313" key="3">
    <source>
        <dbReference type="EMBL" id="SMR02034.1"/>
    </source>
</evidence>